<protein>
    <submittedName>
        <fullName evidence="1">Uncharacterized protein</fullName>
    </submittedName>
</protein>
<sequence>MQPVVTIGMTDGSHVLDWENVKWESKPEGVSHEVYELALPETALRVGKTRIPGNRCV</sequence>
<organism evidence="1">
    <name type="scientific">Candidatus Kentrum sp. DK</name>
    <dbReference type="NCBI Taxonomy" id="2126562"/>
    <lineage>
        <taxon>Bacteria</taxon>
        <taxon>Pseudomonadati</taxon>
        <taxon>Pseudomonadota</taxon>
        <taxon>Gammaproteobacteria</taxon>
        <taxon>Candidatus Kentrum</taxon>
    </lineage>
</organism>
<dbReference type="EMBL" id="CAADEX010000096">
    <property type="protein sequence ID" value="VFJ60908.1"/>
    <property type="molecule type" value="Genomic_DNA"/>
</dbReference>
<evidence type="ECO:0000313" key="1">
    <source>
        <dbReference type="EMBL" id="VFJ60908.1"/>
    </source>
</evidence>
<gene>
    <name evidence="1" type="ORF">BECKDK2373B_GA0170837_109615</name>
</gene>
<proteinExistence type="predicted"/>
<reference evidence="1" key="1">
    <citation type="submission" date="2019-02" db="EMBL/GenBank/DDBJ databases">
        <authorList>
            <person name="Gruber-Vodicka R. H."/>
            <person name="Seah K. B. B."/>
        </authorList>
    </citation>
    <scope>NUCLEOTIDE SEQUENCE</scope>
    <source>
        <strain evidence="1">BECK_DK47</strain>
    </source>
</reference>
<accession>A0A450T3I2</accession>
<name>A0A450T3I2_9GAMM</name>
<dbReference type="AlphaFoldDB" id="A0A450T3I2"/>